<dbReference type="Pfam" id="PF07475">
    <property type="entry name" value="Hpr_kinase_C"/>
    <property type="match status" value="1"/>
</dbReference>
<accession>A0A7X0JP77</accession>
<dbReference type="InterPro" id="IPR027417">
    <property type="entry name" value="P-loop_NTPase"/>
</dbReference>
<keyword evidence="2" id="KW-0418">Kinase</keyword>
<dbReference type="InterPro" id="IPR011104">
    <property type="entry name" value="Hpr_kin/Pase_C"/>
</dbReference>
<evidence type="ECO:0000259" key="1">
    <source>
        <dbReference type="Pfam" id="PF07475"/>
    </source>
</evidence>
<dbReference type="Gene3D" id="3.40.50.300">
    <property type="entry name" value="P-loop containing nucleotide triphosphate hydrolases"/>
    <property type="match status" value="1"/>
</dbReference>
<dbReference type="AlphaFoldDB" id="A0A7X0JP77"/>
<gene>
    <name evidence="2" type="ORF">F4695_003711</name>
</gene>
<name>A0A7X0JP77_9HYPH</name>
<dbReference type="SUPFAM" id="SSF53795">
    <property type="entry name" value="PEP carboxykinase-like"/>
    <property type="match status" value="1"/>
</dbReference>
<dbReference type="RefSeq" id="WP_062577137.1">
    <property type="nucleotide sequence ID" value="NZ_JACHBU010000008.1"/>
</dbReference>
<comment type="caution">
    <text evidence="2">The sequence shown here is derived from an EMBL/GenBank/DDBJ whole genome shotgun (WGS) entry which is preliminary data.</text>
</comment>
<keyword evidence="2" id="KW-0808">Transferase</keyword>
<protein>
    <submittedName>
        <fullName evidence="2">Serine kinase of HPr protein (Carbohydrate metabolism regulator)</fullName>
    </submittedName>
</protein>
<dbReference type="GO" id="GO:0006109">
    <property type="term" value="P:regulation of carbohydrate metabolic process"/>
    <property type="evidence" value="ECO:0007669"/>
    <property type="project" value="InterPro"/>
</dbReference>
<dbReference type="CDD" id="cd01918">
    <property type="entry name" value="HprK_C"/>
    <property type="match status" value="1"/>
</dbReference>
<proteinExistence type="predicted"/>
<sequence>MSDTQRVNIHATAIVVGTRGILFTGPSGSGKSMLAFACLSAARRQGVFSALVADDQVFVSRENDRLVAHRPQTIAGLIELRGSGIIEVDSAPSAALDLAVRVLSSPNDERYPPDNERFALSGLGDIPLVRLWSLFPEPLSALSGLFPAFRGERPF</sequence>
<evidence type="ECO:0000313" key="2">
    <source>
        <dbReference type="EMBL" id="MBB6510322.1"/>
    </source>
</evidence>
<organism evidence="2 3">
    <name type="scientific">Rhizobium soli</name>
    <dbReference type="NCBI Taxonomy" id="424798"/>
    <lineage>
        <taxon>Bacteria</taxon>
        <taxon>Pseudomonadati</taxon>
        <taxon>Pseudomonadota</taxon>
        <taxon>Alphaproteobacteria</taxon>
        <taxon>Hyphomicrobiales</taxon>
        <taxon>Rhizobiaceae</taxon>
        <taxon>Rhizobium/Agrobacterium group</taxon>
        <taxon>Rhizobium</taxon>
    </lineage>
</organism>
<dbReference type="Proteomes" id="UP000585437">
    <property type="component" value="Unassembled WGS sequence"/>
</dbReference>
<keyword evidence="3" id="KW-1185">Reference proteome</keyword>
<feature type="domain" description="HPr kinase/phosphorylase C-terminal" evidence="1">
    <location>
        <begin position="5"/>
        <end position="90"/>
    </location>
</feature>
<dbReference type="GO" id="GO:0005524">
    <property type="term" value="F:ATP binding"/>
    <property type="evidence" value="ECO:0007669"/>
    <property type="project" value="InterPro"/>
</dbReference>
<evidence type="ECO:0000313" key="3">
    <source>
        <dbReference type="Proteomes" id="UP000585437"/>
    </source>
</evidence>
<reference evidence="2 3" key="1">
    <citation type="submission" date="2020-08" db="EMBL/GenBank/DDBJ databases">
        <title>The Agave Microbiome: Exploring the role of microbial communities in plant adaptations to desert environments.</title>
        <authorList>
            <person name="Partida-Martinez L.P."/>
        </authorList>
    </citation>
    <scope>NUCLEOTIDE SEQUENCE [LARGE SCALE GENOMIC DNA]</scope>
    <source>
        <strain evidence="2 3">AS3.12</strain>
    </source>
</reference>
<dbReference type="EMBL" id="JACHBU010000008">
    <property type="protein sequence ID" value="MBB6510322.1"/>
    <property type="molecule type" value="Genomic_DNA"/>
</dbReference>
<dbReference type="GO" id="GO:0000155">
    <property type="term" value="F:phosphorelay sensor kinase activity"/>
    <property type="evidence" value="ECO:0007669"/>
    <property type="project" value="InterPro"/>
</dbReference>